<gene>
    <name evidence="1" type="ORF">HALG_00012</name>
</gene>
<dbReference type="Proteomes" id="UP000202528">
    <property type="component" value="Segment"/>
</dbReference>
<accession>R9TNR1</accession>
<dbReference type="KEGG" id="vg:16045692"/>
<dbReference type="GeneID" id="16045692"/>
<protein>
    <submittedName>
        <fullName evidence="1">Uncharacterized protein</fullName>
    </submittedName>
</protein>
<organism evidence="1 2">
    <name type="scientific">Halorubrum virus CGphi46</name>
    <dbReference type="NCBI Taxonomy" id="754066"/>
    <lineage>
        <taxon>Viruses</taxon>
        <taxon>Duplodnaviria</taxon>
        <taxon>Heunggongvirae</taxon>
        <taxon>Uroviricota</taxon>
        <taxon>Caudoviricetes</taxon>
        <taxon>Kirjokansivirales</taxon>
        <taxon>Graaviviridae</taxon>
        <taxon>Seejivirus</taxon>
        <taxon>Seejivirus salhabitans</taxon>
    </lineage>
</organism>
<reference evidence="1 2" key="1">
    <citation type="submission" date="2010-09" db="EMBL/GenBank/DDBJ databases">
        <title>The Genome Sequence of Halorubrum phage CGphi46.</title>
        <authorList>
            <consortium name="The Broad Institute Genome Sequencing Platform"/>
            <person name="Henn M.R."/>
            <person name="Dillon J."/>
            <person name="Levin J."/>
            <person name="Malboeuf C."/>
            <person name="Casali M."/>
            <person name="Russ C."/>
            <person name="Lennon N."/>
            <person name="Chapman S.B."/>
            <person name="Erlich R."/>
            <person name="Young S.K."/>
            <person name="Yandava C."/>
            <person name="Zeng Q."/>
            <person name="Fitzgerald M.F."/>
            <person name="Alvarado L."/>
            <person name="Anderson S."/>
            <person name="Berlin A."/>
            <person name="Chen Z."/>
            <person name="Freedman E."/>
            <person name="Gellesch M."/>
            <person name="Goldberg J."/>
            <person name="Green L."/>
            <person name="Griggs A."/>
            <person name="Gujja S."/>
            <person name="Heilman E."/>
            <person name="Heiman D."/>
            <person name="Hollinger A."/>
            <person name="Howarth C."/>
            <person name="Larson L."/>
            <person name="Mehta T."/>
            <person name="Neiman D."/>
            <person name="Pearson M."/>
            <person name="Roberts A."/>
            <person name="Ryan E."/>
            <person name="Saif S."/>
            <person name="Shea T."/>
            <person name="Shenoy N."/>
            <person name="Sisk P."/>
            <person name="Stolte C."/>
            <person name="Sykes S."/>
            <person name="White J."/>
            <person name="Haas B."/>
            <person name="Nusbaum C."/>
            <person name="Birren B."/>
        </authorList>
    </citation>
    <scope>NUCLEOTIDE SEQUENCE [LARGE SCALE GENOMIC DNA]</scope>
    <source>
        <strain evidence="1 2">CGphi46</strain>
    </source>
</reference>
<name>R9TNR1_9CAUD</name>
<evidence type="ECO:0000313" key="1">
    <source>
        <dbReference type="EMBL" id="AGN33800.1"/>
    </source>
</evidence>
<dbReference type="EMBL" id="HQ332141">
    <property type="protein sequence ID" value="AGN33800.1"/>
    <property type="molecule type" value="Genomic_DNA"/>
</dbReference>
<sequence length="73" mass="8438">MSREDSDGGLEQLAGRENVTRCELCRDRESILRPTCLENREAIPIMCDVCYVALREADRLDIERDREVFGYGE</sequence>
<evidence type="ECO:0000313" key="2">
    <source>
        <dbReference type="Proteomes" id="UP000202528"/>
    </source>
</evidence>
<proteinExistence type="predicted"/>
<dbReference type="RefSeq" id="YP_008126547.1">
    <property type="nucleotide sequence ID" value="NC_021537.1"/>
</dbReference>
<keyword evidence="2" id="KW-1185">Reference proteome</keyword>